<dbReference type="GO" id="GO:0008270">
    <property type="term" value="F:zinc ion binding"/>
    <property type="evidence" value="ECO:0007669"/>
    <property type="project" value="InterPro"/>
</dbReference>
<evidence type="ECO:0000256" key="2">
    <source>
        <dbReference type="ARBA" id="ARBA00022833"/>
    </source>
</evidence>
<dbReference type="PROSITE" id="PS50048">
    <property type="entry name" value="ZN2_CY6_FUNGAL_2"/>
    <property type="match status" value="1"/>
</dbReference>
<dbReference type="Proteomes" id="UP000717696">
    <property type="component" value="Unassembled WGS sequence"/>
</dbReference>
<evidence type="ECO:0000259" key="7">
    <source>
        <dbReference type="PROSITE" id="PS50048"/>
    </source>
</evidence>
<dbReference type="SUPFAM" id="SSF57701">
    <property type="entry name" value="Zn2/Cys6 DNA-binding domain"/>
    <property type="match status" value="1"/>
</dbReference>
<keyword evidence="6" id="KW-0539">Nucleus</keyword>
<dbReference type="InterPro" id="IPR036864">
    <property type="entry name" value="Zn2-C6_fun-type_DNA-bd_sf"/>
</dbReference>
<gene>
    <name evidence="8" type="ORF">B0J13DRAFT_286434</name>
</gene>
<dbReference type="GO" id="GO:0000981">
    <property type="term" value="F:DNA-binding transcription factor activity, RNA polymerase II-specific"/>
    <property type="evidence" value="ECO:0007669"/>
    <property type="project" value="InterPro"/>
</dbReference>
<keyword evidence="2" id="KW-0862">Zinc</keyword>
<dbReference type="SMART" id="SM00066">
    <property type="entry name" value="GAL4"/>
    <property type="match status" value="1"/>
</dbReference>
<feature type="domain" description="Zn(2)-C6 fungal-type" evidence="7">
    <location>
        <begin position="12"/>
        <end position="40"/>
    </location>
</feature>
<comment type="caution">
    <text evidence="8">The sequence shown here is derived from an EMBL/GenBank/DDBJ whole genome shotgun (WGS) entry which is preliminary data.</text>
</comment>
<dbReference type="GO" id="GO:0003677">
    <property type="term" value="F:DNA binding"/>
    <property type="evidence" value="ECO:0007669"/>
    <property type="project" value="UniProtKB-KW"/>
</dbReference>
<keyword evidence="9" id="KW-1185">Reference proteome</keyword>
<protein>
    <recommendedName>
        <fullName evidence="7">Zn(2)-C6 fungal-type domain-containing protein</fullName>
    </recommendedName>
</protein>
<evidence type="ECO:0000313" key="8">
    <source>
        <dbReference type="EMBL" id="KAH7150292.1"/>
    </source>
</evidence>
<dbReference type="InterPro" id="IPR001138">
    <property type="entry name" value="Zn2Cys6_DnaBD"/>
</dbReference>
<evidence type="ECO:0000256" key="1">
    <source>
        <dbReference type="ARBA" id="ARBA00022723"/>
    </source>
</evidence>
<evidence type="ECO:0000256" key="4">
    <source>
        <dbReference type="ARBA" id="ARBA00023125"/>
    </source>
</evidence>
<reference evidence="8" key="1">
    <citation type="journal article" date="2021" name="Nat. Commun.">
        <title>Genetic determinants of endophytism in the Arabidopsis root mycobiome.</title>
        <authorList>
            <person name="Mesny F."/>
            <person name="Miyauchi S."/>
            <person name="Thiergart T."/>
            <person name="Pickel B."/>
            <person name="Atanasova L."/>
            <person name="Karlsson M."/>
            <person name="Huettel B."/>
            <person name="Barry K.W."/>
            <person name="Haridas S."/>
            <person name="Chen C."/>
            <person name="Bauer D."/>
            <person name="Andreopoulos W."/>
            <person name="Pangilinan J."/>
            <person name="LaButti K."/>
            <person name="Riley R."/>
            <person name="Lipzen A."/>
            <person name="Clum A."/>
            <person name="Drula E."/>
            <person name="Henrissat B."/>
            <person name="Kohler A."/>
            <person name="Grigoriev I.V."/>
            <person name="Martin F.M."/>
            <person name="Hacquard S."/>
        </authorList>
    </citation>
    <scope>NUCLEOTIDE SEQUENCE</scope>
    <source>
        <strain evidence="8">MPI-CAGE-AT-0021</strain>
    </source>
</reference>
<evidence type="ECO:0000256" key="5">
    <source>
        <dbReference type="ARBA" id="ARBA00023163"/>
    </source>
</evidence>
<dbReference type="PROSITE" id="PS00463">
    <property type="entry name" value="ZN2_CY6_FUNGAL_1"/>
    <property type="match status" value="1"/>
</dbReference>
<keyword evidence="4" id="KW-0238">DNA-binding</keyword>
<organism evidence="8 9">
    <name type="scientific">Dactylonectria estremocensis</name>
    <dbReference type="NCBI Taxonomy" id="1079267"/>
    <lineage>
        <taxon>Eukaryota</taxon>
        <taxon>Fungi</taxon>
        <taxon>Dikarya</taxon>
        <taxon>Ascomycota</taxon>
        <taxon>Pezizomycotina</taxon>
        <taxon>Sordariomycetes</taxon>
        <taxon>Hypocreomycetidae</taxon>
        <taxon>Hypocreales</taxon>
        <taxon>Nectriaceae</taxon>
        <taxon>Dactylonectria</taxon>
    </lineage>
</organism>
<dbReference type="InterPro" id="IPR052360">
    <property type="entry name" value="Transcr_Regulatory_Proteins"/>
</dbReference>
<evidence type="ECO:0000313" key="9">
    <source>
        <dbReference type="Proteomes" id="UP000717696"/>
    </source>
</evidence>
<keyword evidence="5" id="KW-0804">Transcription</keyword>
<sequence length="499" mass="55621">MARRGSSKVKTGCTTCKIRKVKCDETWPQCLRCKKTGRTCDGYRAPPTGSLSWDVLLRPPPSVAPACDVAELRSLAFFHQVVAPVLSGPFDASFWTHLVAQVTHHEPAARHAVLAISSFFEDFSAATCRTSDNPFAIGHYNQAIKRVVTSKTPDVDTVLVVCILFICIEFLRGDEKAAINHARHGVRVLGAAQADSKLAAVFCHVSIFPLFFGGAIADVPLLTDHAPEVTGTFQSIIEAQHSLDAYATRAVRLVRMNEDFQIGIGPHEPPSEFMMNEQRELDVAFKEWGKSFARFQATRSLETNKDPASLALKIRWVVGKIWVRSCLTRGEMIYDGFLPDFENIISMARCALLNTKTPTGLSKKFMFDMGFSPLLHFVVLKCRCLRLRLAALSLMEGLSCSRESLWNAVTMHVIGKRVIEIEHEMELTPETTVALEGGLDSEDAELPSDEQRIRGYFLDEGYEILDSDGVAMRRRCMSLLRLGPGDTIETHREWVTVRT</sequence>
<dbReference type="CDD" id="cd00067">
    <property type="entry name" value="GAL4"/>
    <property type="match status" value="1"/>
</dbReference>
<evidence type="ECO:0000256" key="3">
    <source>
        <dbReference type="ARBA" id="ARBA00023015"/>
    </source>
</evidence>
<dbReference type="OrthoDB" id="2593732at2759"/>
<dbReference type="Gene3D" id="4.10.240.10">
    <property type="entry name" value="Zn(2)-C6 fungal-type DNA-binding domain"/>
    <property type="match status" value="1"/>
</dbReference>
<dbReference type="EMBL" id="JAGMUU010000006">
    <property type="protein sequence ID" value="KAH7150292.1"/>
    <property type="molecule type" value="Genomic_DNA"/>
</dbReference>
<keyword evidence="3" id="KW-0805">Transcription regulation</keyword>
<dbReference type="PANTHER" id="PTHR36206">
    <property type="entry name" value="ASPERCRYPTIN BIOSYNTHESIS CLUSTER-SPECIFIC TRANSCRIPTION REGULATOR ATNN-RELATED"/>
    <property type="match status" value="1"/>
</dbReference>
<dbReference type="PANTHER" id="PTHR36206:SF16">
    <property type="entry name" value="TRANSCRIPTION FACTOR DOMAIN-CONTAINING PROTEIN-RELATED"/>
    <property type="match status" value="1"/>
</dbReference>
<keyword evidence="1" id="KW-0479">Metal-binding</keyword>
<evidence type="ECO:0000256" key="6">
    <source>
        <dbReference type="ARBA" id="ARBA00023242"/>
    </source>
</evidence>
<name>A0A9P9F3A6_9HYPO</name>
<dbReference type="Pfam" id="PF00172">
    <property type="entry name" value="Zn_clus"/>
    <property type="match status" value="1"/>
</dbReference>
<dbReference type="AlphaFoldDB" id="A0A9P9F3A6"/>
<accession>A0A9P9F3A6</accession>
<proteinExistence type="predicted"/>